<dbReference type="EMBL" id="UINC01208747">
    <property type="protein sequence ID" value="SVE31440.1"/>
    <property type="molecule type" value="Genomic_DNA"/>
</dbReference>
<evidence type="ECO:0000256" key="1">
    <source>
        <dbReference type="SAM" id="MobiDB-lite"/>
    </source>
</evidence>
<accession>A0A383CHA1</accession>
<protein>
    <submittedName>
        <fullName evidence="2">Uncharacterized protein</fullName>
    </submittedName>
</protein>
<reference evidence="2" key="1">
    <citation type="submission" date="2018-05" db="EMBL/GenBank/DDBJ databases">
        <authorList>
            <person name="Lanie J.A."/>
            <person name="Ng W.-L."/>
            <person name="Kazmierczak K.M."/>
            <person name="Andrzejewski T.M."/>
            <person name="Davidsen T.M."/>
            <person name="Wayne K.J."/>
            <person name="Tettelin H."/>
            <person name="Glass J.I."/>
            <person name="Rusch D."/>
            <person name="Podicherti R."/>
            <person name="Tsui H.-C.T."/>
            <person name="Winkler M.E."/>
        </authorList>
    </citation>
    <scope>NUCLEOTIDE SEQUENCE</scope>
</reference>
<name>A0A383CHA1_9ZZZZ</name>
<feature type="region of interest" description="Disordered" evidence="1">
    <location>
        <begin position="1"/>
        <end position="53"/>
    </location>
</feature>
<sequence length="147" mass="15699">MTSTVQPDEDYTPETSEEEKSDDVAAEEAEPEEDTATEPEPIPPDEGAKSFGEGERCWAVVEISEDSLQVTLTAMALNGRPITAQQLAHDLGHAFGLQGHFDGKVLRQLIQQAMVDPVRGTHPIAQGPPPNPARPVASSSTASRGMP</sequence>
<feature type="compositionally biased region" description="Acidic residues" evidence="1">
    <location>
        <begin position="7"/>
        <end position="37"/>
    </location>
</feature>
<gene>
    <name evidence="2" type="ORF">METZ01_LOCUS484294</name>
</gene>
<evidence type="ECO:0000313" key="2">
    <source>
        <dbReference type="EMBL" id="SVE31440.1"/>
    </source>
</evidence>
<feature type="region of interest" description="Disordered" evidence="1">
    <location>
        <begin position="122"/>
        <end position="147"/>
    </location>
</feature>
<organism evidence="2">
    <name type="scientific">marine metagenome</name>
    <dbReference type="NCBI Taxonomy" id="408172"/>
    <lineage>
        <taxon>unclassified sequences</taxon>
        <taxon>metagenomes</taxon>
        <taxon>ecological metagenomes</taxon>
    </lineage>
</organism>
<proteinExistence type="predicted"/>
<feature type="compositionally biased region" description="Polar residues" evidence="1">
    <location>
        <begin position="137"/>
        <end position="147"/>
    </location>
</feature>
<dbReference type="AlphaFoldDB" id="A0A383CHA1"/>
<feature type="non-terminal residue" evidence="2">
    <location>
        <position position="147"/>
    </location>
</feature>